<dbReference type="PANTHER" id="PTHR24006:SF908">
    <property type="entry name" value="DEUBIQUITINATING APOPTOTIC INHIBITOR, ISOFORM A"/>
    <property type="match status" value="1"/>
</dbReference>
<organism evidence="2 3">
    <name type="scientific">Phaedon cochleariae</name>
    <name type="common">Mustard beetle</name>
    <dbReference type="NCBI Taxonomy" id="80249"/>
    <lineage>
        <taxon>Eukaryota</taxon>
        <taxon>Metazoa</taxon>
        <taxon>Ecdysozoa</taxon>
        <taxon>Arthropoda</taxon>
        <taxon>Hexapoda</taxon>
        <taxon>Insecta</taxon>
        <taxon>Pterygota</taxon>
        <taxon>Neoptera</taxon>
        <taxon>Endopterygota</taxon>
        <taxon>Coleoptera</taxon>
        <taxon>Polyphaga</taxon>
        <taxon>Cucujiformia</taxon>
        <taxon>Chrysomeloidea</taxon>
        <taxon>Chrysomelidae</taxon>
        <taxon>Chrysomelinae</taxon>
        <taxon>Chrysomelini</taxon>
        <taxon>Phaedon</taxon>
    </lineage>
</organism>
<dbReference type="GO" id="GO:0005634">
    <property type="term" value="C:nucleus"/>
    <property type="evidence" value="ECO:0007669"/>
    <property type="project" value="TreeGrafter"/>
</dbReference>
<evidence type="ECO:0000256" key="1">
    <source>
        <dbReference type="ARBA" id="ARBA00009085"/>
    </source>
</evidence>
<dbReference type="Proteomes" id="UP001153737">
    <property type="component" value="Chromosome 1"/>
</dbReference>
<dbReference type="InterPro" id="IPR038765">
    <property type="entry name" value="Papain-like_cys_pep_sf"/>
</dbReference>
<evidence type="ECO:0000313" key="3">
    <source>
        <dbReference type="Proteomes" id="UP001153737"/>
    </source>
</evidence>
<proteinExistence type="inferred from homology"/>
<dbReference type="GO" id="GO:0004843">
    <property type="term" value="F:cysteine-type deubiquitinase activity"/>
    <property type="evidence" value="ECO:0007669"/>
    <property type="project" value="TreeGrafter"/>
</dbReference>
<dbReference type="InterPro" id="IPR050164">
    <property type="entry name" value="Peptidase_C19"/>
</dbReference>
<dbReference type="AlphaFoldDB" id="A0A9N9S934"/>
<gene>
    <name evidence="2" type="ORF">PHAECO_LOCUS180</name>
</gene>
<reference evidence="2" key="1">
    <citation type="submission" date="2022-01" db="EMBL/GenBank/DDBJ databases">
        <authorList>
            <person name="King R."/>
        </authorList>
    </citation>
    <scope>NUCLEOTIDE SEQUENCE</scope>
</reference>
<protein>
    <recommendedName>
        <fullName evidence="4">USP domain-containing protein</fullName>
    </recommendedName>
</protein>
<sequence>MESTPSLHLFLTPYLPTTLPPYHPTTLPPPTPSYPLLPPPTHIKYLLSFHYFNKTDILVKAAIRRAASVLPNIKNYEDKTVQSLLDYYFKPGKLTEDNQCYCEMCSRLTIREHLTEMMKTPSRLIFSLILFRYDPSSHQSIKMQHFVCLIINSWICRLHAVVVHCGSNVESSHYYTISKDKND</sequence>
<dbReference type="GO" id="GO:0016579">
    <property type="term" value="P:protein deubiquitination"/>
    <property type="evidence" value="ECO:0007669"/>
    <property type="project" value="TreeGrafter"/>
</dbReference>
<keyword evidence="3" id="KW-1185">Reference proteome</keyword>
<dbReference type="GO" id="GO:0005829">
    <property type="term" value="C:cytosol"/>
    <property type="evidence" value="ECO:0007669"/>
    <property type="project" value="TreeGrafter"/>
</dbReference>
<comment type="similarity">
    <text evidence="1">Belongs to the peptidase C19 family.</text>
</comment>
<reference evidence="2" key="2">
    <citation type="submission" date="2022-10" db="EMBL/GenBank/DDBJ databases">
        <authorList>
            <consortium name="ENA_rothamsted_submissions"/>
            <consortium name="culmorum"/>
            <person name="King R."/>
        </authorList>
    </citation>
    <scope>NUCLEOTIDE SEQUENCE</scope>
</reference>
<dbReference type="OrthoDB" id="2420415at2759"/>
<dbReference type="EMBL" id="OU896707">
    <property type="protein sequence ID" value="CAG9813038.1"/>
    <property type="molecule type" value="Genomic_DNA"/>
</dbReference>
<dbReference type="SUPFAM" id="SSF54001">
    <property type="entry name" value="Cysteine proteinases"/>
    <property type="match status" value="1"/>
</dbReference>
<accession>A0A9N9S934</accession>
<name>A0A9N9S934_PHACE</name>
<evidence type="ECO:0008006" key="4">
    <source>
        <dbReference type="Google" id="ProtNLM"/>
    </source>
</evidence>
<dbReference type="Gene3D" id="3.90.70.10">
    <property type="entry name" value="Cysteine proteinases"/>
    <property type="match status" value="1"/>
</dbReference>
<evidence type="ECO:0000313" key="2">
    <source>
        <dbReference type="EMBL" id="CAG9813038.1"/>
    </source>
</evidence>
<dbReference type="PANTHER" id="PTHR24006">
    <property type="entry name" value="UBIQUITIN CARBOXYL-TERMINAL HYDROLASE"/>
    <property type="match status" value="1"/>
</dbReference>